<evidence type="ECO:0000313" key="2">
    <source>
        <dbReference type="EMBL" id="RDY72560.1"/>
    </source>
</evidence>
<dbReference type="InterPro" id="IPR041304">
    <property type="entry name" value="AbiTii"/>
</dbReference>
<reference evidence="2 3" key="1">
    <citation type="submission" date="2018-08" db="EMBL/GenBank/DDBJ databases">
        <title>Genome sequence of strict halophilic Halobacillus trueperi SS1 isolated from Lunsu, a salty water body of North West Himalayas.</title>
        <authorList>
            <person name="Gupta S."/>
            <person name="Sharma P."/>
            <person name="Dev K."/>
            <person name="Baumler D."/>
            <person name="Sourirajan A."/>
        </authorList>
    </citation>
    <scope>NUCLEOTIDE SEQUENCE [LARGE SCALE GENOMIC DNA]</scope>
    <source>
        <strain evidence="2 3">SS1</strain>
    </source>
</reference>
<sequence length="223" mass="24919">MAKSQILKDLVSGEEKLDSVLTRLKVILADLGNEEINKWINNEIQGYGEGDEVPPYRVLTGEPMGDFYLGNGVKGYQYSKSRVPIGKLDKEMQKDVLTLHLTDGISSLIHMQYSDSQLIKPIPAEFCGTLSQPGLQVLKLSIHYSKNQIHGVVANIKNKLTDIVMKLDKDFGNLDDLDVFSEEDPQQELEAIQQYIINVIFEDKSITIGDGNRIKDSDIGHGE</sequence>
<evidence type="ECO:0000313" key="3">
    <source>
        <dbReference type="Proteomes" id="UP000257032"/>
    </source>
</evidence>
<name>A0A3D8VTE8_9BACI</name>
<dbReference type="EMBL" id="QTLC01000007">
    <property type="protein sequence ID" value="RDY72560.1"/>
    <property type="molecule type" value="Genomic_DNA"/>
</dbReference>
<dbReference type="RefSeq" id="WP_115893233.1">
    <property type="nucleotide sequence ID" value="NZ_QTLC01000007.1"/>
</dbReference>
<dbReference type="Pfam" id="PF18864">
    <property type="entry name" value="AbiTii"/>
    <property type="match status" value="1"/>
</dbReference>
<accession>A0A3D8VTE8</accession>
<gene>
    <name evidence="2" type="ORF">DXT76_01065</name>
</gene>
<feature type="domain" description="AbiTii" evidence="1">
    <location>
        <begin position="5"/>
        <end position="189"/>
    </location>
</feature>
<dbReference type="Proteomes" id="UP000257032">
    <property type="component" value="Unassembled WGS sequence"/>
</dbReference>
<protein>
    <recommendedName>
        <fullName evidence="1">AbiTii domain-containing protein</fullName>
    </recommendedName>
</protein>
<proteinExistence type="predicted"/>
<organism evidence="2 3">
    <name type="scientific">Halobacillus trueperi</name>
    <dbReference type="NCBI Taxonomy" id="156205"/>
    <lineage>
        <taxon>Bacteria</taxon>
        <taxon>Bacillati</taxon>
        <taxon>Bacillota</taxon>
        <taxon>Bacilli</taxon>
        <taxon>Bacillales</taxon>
        <taxon>Bacillaceae</taxon>
        <taxon>Halobacillus</taxon>
    </lineage>
</organism>
<dbReference type="AlphaFoldDB" id="A0A3D8VTE8"/>
<comment type="caution">
    <text evidence="2">The sequence shown here is derived from an EMBL/GenBank/DDBJ whole genome shotgun (WGS) entry which is preliminary data.</text>
</comment>
<evidence type="ECO:0000259" key="1">
    <source>
        <dbReference type="Pfam" id="PF18864"/>
    </source>
</evidence>